<dbReference type="GO" id="GO:0016491">
    <property type="term" value="F:oxidoreductase activity"/>
    <property type="evidence" value="ECO:0007669"/>
    <property type="project" value="UniProtKB-KW"/>
</dbReference>
<name>A0A1I7NQA2_9HYPH</name>
<keyword evidence="3" id="KW-0288">FMN</keyword>
<dbReference type="NCBIfam" id="TIGR03566">
    <property type="entry name" value="FMN_reduc_MsuE"/>
    <property type="match status" value="1"/>
</dbReference>
<dbReference type="InterPro" id="IPR051814">
    <property type="entry name" value="NAD(P)H-dep_FMN_reductase"/>
</dbReference>
<organism evidence="6 7">
    <name type="scientific">Hyphomicrobium facile</name>
    <dbReference type="NCBI Taxonomy" id="51670"/>
    <lineage>
        <taxon>Bacteria</taxon>
        <taxon>Pseudomonadati</taxon>
        <taxon>Pseudomonadota</taxon>
        <taxon>Alphaproteobacteria</taxon>
        <taxon>Hyphomicrobiales</taxon>
        <taxon>Hyphomicrobiaceae</taxon>
        <taxon>Hyphomicrobium</taxon>
    </lineage>
</organism>
<dbReference type="OrthoDB" id="1643408at2"/>
<keyword evidence="4" id="KW-0560">Oxidoreductase</keyword>
<dbReference type="PANTHER" id="PTHR43408:SF2">
    <property type="entry name" value="FMN REDUCTASE (NADPH)"/>
    <property type="match status" value="1"/>
</dbReference>
<evidence type="ECO:0000256" key="3">
    <source>
        <dbReference type="ARBA" id="ARBA00022643"/>
    </source>
</evidence>
<dbReference type="PANTHER" id="PTHR43408">
    <property type="entry name" value="FMN REDUCTASE (NADPH)"/>
    <property type="match status" value="1"/>
</dbReference>
<feature type="domain" description="NADPH-dependent FMN reductase-like" evidence="5">
    <location>
        <begin position="5"/>
        <end position="148"/>
    </location>
</feature>
<dbReference type="Proteomes" id="UP000199423">
    <property type="component" value="Unassembled WGS sequence"/>
</dbReference>
<dbReference type="EMBL" id="FPCH01000003">
    <property type="protein sequence ID" value="SFV36812.1"/>
    <property type="molecule type" value="Genomic_DNA"/>
</dbReference>
<accession>A0A1I7NQA2</accession>
<evidence type="ECO:0000256" key="4">
    <source>
        <dbReference type="ARBA" id="ARBA00023002"/>
    </source>
</evidence>
<keyword evidence="2" id="KW-0285">Flavoprotein</keyword>
<keyword evidence="7" id="KW-1185">Reference proteome</keyword>
<gene>
    <name evidence="6" type="ORF">SAMN04488557_2794</name>
</gene>
<sequence>MTTLSIVGISGSLSNPSRTTVLVEAILKAIADRSGHKTKLLRLSDSAPALFAATSPADIGKDARQFLDLIEGADLLVVGTPVYRASYTGALKHVFDLVDHRRFGSKPVALAATGGSPLHGLVIEHQLRPLFGFLNALTLPTSVYAVEGDFSNYAISSTAIHERIERVVAEALTQLARSRPEPLDARSAATAAIA</sequence>
<evidence type="ECO:0000313" key="7">
    <source>
        <dbReference type="Proteomes" id="UP000199423"/>
    </source>
</evidence>
<evidence type="ECO:0000256" key="2">
    <source>
        <dbReference type="ARBA" id="ARBA00022630"/>
    </source>
</evidence>
<dbReference type="InterPro" id="IPR019912">
    <property type="entry name" value="FMN_Rdtase_MsuE-like"/>
</dbReference>
<dbReference type="InterPro" id="IPR029039">
    <property type="entry name" value="Flavoprotein-like_sf"/>
</dbReference>
<proteinExistence type="inferred from homology"/>
<dbReference type="InterPro" id="IPR005025">
    <property type="entry name" value="FMN_Rdtase-like_dom"/>
</dbReference>
<dbReference type="Pfam" id="PF03358">
    <property type="entry name" value="FMN_red"/>
    <property type="match status" value="1"/>
</dbReference>
<dbReference type="Gene3D" id="3.40.50.360">
    <property type="match status" value="1"/>
</dbReference>
<evidence type="ECO:0000256" key="1">
    <source>
        <dbReference type="ARBA" id="ARBA00005990"/>
    </source>
</evidence>
<reference evidence="7" key="1">
    <citation type="submission" date="2016-10" db="EMBL/GenBank/DDBJ databases">
        <authorList>
            <person name="Varghese N."/>
            <person name="Submissions S."/>
        </authorList>
    </citation>
    <scope>NUCLEOTIDE SEQUENCE [LARGE SCALE GENOMIC DNA]</scope>
    <source>
        <strain evidence="7">DSM 1565</strain>
    </source>
</reference>
<evidence type="ECO:0000313" key="6">
    <source>
        <dbReference type="EMBL" id="SFV36812.1"/>
    </source>
</evidence>
<evidence type="ECO:0000259" key="5">
    <source>
        <dbReference type="Pfam" id="PF03358"/>
    </source>
</evidence>
<dbReference type="STRING" id="51670.SAMN04488557_2794"/>
<dbReference type="RefSeq" id="WP_092868360.1">
    <property type="nucleotide sequence ID" value="NZ_FPCH01000003.1"/>
</dbReference>
<dbReference type="SUPFAM" id="SSF52218">
    <property type="entry name" value="Flavoproteins"/>
    <property type="match status" value="1"/>
</dbReference>
<comment type="similarity">
    <text evidence="1">Belongs to the SsuE family.</text>
</comment>
<protein>
    <submittedName>
        <fullName evidence="6">FMN reductase</fullName>
    </submittedName>
</protein>
<dbReference type="AlphaFoldDB" id="A0A1I7NQA2"/>